<comment type="caution">
    <text evidence="2">The sequence shown here is derived from an EMBL/GenBank/DDBJ whole genome shotgun (WGS) entry which is preliminary data.</text>
</comment>
<proteinExistence type="inferred from homology"/>
<dbReference type="VEuPathDB" id="FungiDB:Malapachy_0898"/>
<evidence type="ECO:0000256" key="1">
    <source>
        <dbReference type="ARBA" id="ARBA00006322"/>
    </source>
</evidence>
<name>A0A0M9VPL8_9BASI</name>
<evidence type="ECO:0000313" key="3">
    <source>
        <dbReference type="Proteomes" id="UP000037751"/>
    </source>
</evidence>
<accession>A0A0M9VPL8</accession>
<dbReference type="AlphaFoldDB" id="A0A0M9VPL8"/>
<dbReference type="OrthoDB" id="10260024at2759"/>
<dbReference type="PANTHER" id="PTHR31449">
    <property type="entry name" value="UPF0598 PROTEIN C8ORF82"/>
    <property type="match status" value="1"/>
</dbReference>
<sequence length="189" mass="21020">MAASLSAGEPLPEHGPVHWTEDEDRLAALWPDGDVSAQAGWDMLWRRMQEEGMSWVSPCQGEWNMIHAVDTPIVYRHLSPDGILTWAGNYTMPLDPAQLRVHPETGYLYHPSPVPPRRQRRATSSTPSPYGAYSLVASHVVLQHFAETLEIDIDQGGGSVVWQGQAHRLALLDPHEDLGVPRRVEVAHA</sequence>
<protein>
    <submittedName>
        <fullName evidence="2">Uncharacterized protein</fullName>
    </submittedName>
</protein>
<dbReference type="Pfam" id="PF14956">
    <property type="entry name" value="DUF4505"/>
    <property type="match status" value="1"/>
</dbReference>
<organism evidence="2 3">
    <name type="scientific">Malassezia pachydermatis</name>
    <dbReference type="NCBI Taxonomy" id="77020"/>
    <lineage>
        <taxon>Eukaryota</taxon>
        <taxon>Fungi</taxon>
        <taxon>Dikarya</taxon>
        <taxon>Basidiomycota</taxon>
        <taxon>Ustilaginomycotina</taxon>
        <taxon>Malasseziomycetes</taxon>
        <taxon>Malasseziales</taxon>
        <taxon>Malasseziaceae</taxon>
        <taxon>Malassezia</taxon>
    </lineage>
</organism>
<reference evidence="2 3" key="1">
    <citation type="submission" date="2015-07" db="EMBL/GenBank/DDBJ databases">
        <title>Draft Genome Sequence of Malassezia furfur CBS1878 and Malassezia pachydermatis CBS1879.</title>
        <authorList>
            <person name="Triana S."/>
            <person name="Ohm R."/>
            <person name="Gonzalez A."/>
            <person name="DeCock H."/>
            <person name="Restrepo S."/>
            <person name="Celis A."/>
        </authorList>
    </citation>
    <scope>NUCLEOTIDE SEQUENCE [LARGE SCALE GENOMIC DNA]</scope>
    <source>
        <strain evidence="2 3">CBS 1879</strain>
    </source>
</reference>
<dbReference type="Proteomes" id="UP000037751">
    <property type="component" value="Unassembled WGS sequence"/>
</dbReference>
<dbReference type="RefSeq" id="XP_017992215.1">
    <property type="nucleotide sequence ID" value="XM_018135410.1"/>
</dbReference>
<keyword evidence="3" id="KW-1185">Reference proteome</keyword>
<dbReference type="PANTHER" id="PTHR31449:SF3">
    <property type="entry name" value="UPF0598 PROTEIN C8ORF82"/>
    <property type="match status" value="1"/>
</dbReference>
<dbReference type="EMBL" id="LGAV01000003">
    <property type="protein sequence ID" value="KOS14583.1"/>
    <property type="molecule type" value="Genomic_DNA"/>
</dbReference>
<dbReference type="InterPro" id="IPR028108">
    <property type="entry name" value="DUF4505"/>
</dbReference>
<gene>
    <name evidence="2" type="ORF">Malapachy_0898</name>
</gene>
<comment type="similarity">
    <text evidence="1">Belongs to the UPF0598 family.</text>
</comment>
<evidence type="ECO:0000313" key="2">
    <source>
        <dbReference type="EMBL" id="KOS14583.1"/>
    </source>
</evidence>
<dbReference type="GeneID" id="28727285"/>